<evidence type="ECO:0000313" key="8">
    <source>
        <dbReference type="Proteomes" id="UP000191418"/>
    </source>
</evidence>
<reference evidence="7 8" key="1">
    <citation type="submission" date="2017-01" db="EMBL/GenBank/DDBJ databases">
        <title>Genome Sequencing of a Marine Spirillum, Oceanospirillum multiglobuliferum ATCC 33336, from Japan.</title>
        <authorList>
            <person name="Carney J.G."/>
            <person name="Trachtenberg A.M."/>
            <person name="Rheaume B.A."/>
            <person name="Linnane J.D."/>
            <person name="Pitts N.L."/>
            <person name="Mykles D.L."/>
            <person name="Maclea K.S."/>
        </authorList>
    </citation>
    <scope>NUCLEOTIDE SEQUENCE [LARGE SCALE GENOMIC DNA]</scope>
    <source>
        <strain evidence="7 8">ATCC 33336</strain>
    </source>
</reference>
<keyword evidence="5" id="KW-0132">Cell division</keyword>
<dbReference type="NCBIfam" id="TIGR02800">
    <property type="entry name" value="propeller_TolB"/>
    <property type="match status" value="1"/>
</dbReference>
<comment type="subcellular location">
    <subcellularLocation>
        <location evidence="1 5">Periplasm</location>
    </subcellularLocation>
</comment>
<dbReference type="RefSeq" id="WP_078746060.1">
    <property type="nucleotide sequence ID" value="NZ_FUXG01000019.1"/>
</dbReference>
<dbReference type="InterPro" id="IPR007195">
    <property type="entry name" value="TolB_N"/>
</dbReference>
<dbReference type="GO" id="GO:0042597">
    <property type="term" value="C:periplasmic space"/>
    <property type="evidence" value="ECO:0007669"/>
    <property type="project" value="UniProtKB-SubCell"/>
</dbReference>
<dbReference type="PANTHER" id="PTHR36842">
    <property type="entry name" value="PROTEIN TOLB HOMOLOG"/>
    <property type="match status" value="1"/>
</dbReference>
<dbReference type="InterPro" id="IPR011042">
    <property type="entry name" value="6-blade_b-propeller_TolB-like"/>
</dbReference>
<protein>
    <recommendedName>
        <fullName evidence="5">Tol-Pal system protein TolB</fullName>
    </recommendedName>
</protein>
<evidence type="ECO:0000259" key="6">
    <source>
        <dbReference type="Pfam" id="PF04052"/>
    </source>
</evidence>
<dbReference type="Gene3D" id="2.120.10.30">
    <property type="entry name" value="TolB, C-terminal domain"/>
    <property type="match status" value="1"/>
</dbReference>
<accession>A0A1T4RQ71</accession>
<keyword evidence="5" id="KW-0131">Cell cycle</keyword>
<dbReference type="SUPFAM" id="SSF69304">
    <property type="entry name" value="Tricorn protease N-terminal domain"/>
    <property type="match status" value="1"/>
</dbReference>
<dbReference type="SUPFAM" id="SSF52964">
    <property type="entry name" value="TolB, N-terminal domain"/>
    <property type="match status" value="1"/>
</dbReference>
<feature type="chain" id="PRO_5013405271" description="Tol-Pal system protein TolB" evidence="5">
    <location>
        <begin position="24"/>
        <end position="435"/>
    </location>
</feature>
<dbReference type="AlphaFoldDB" id="A0A1T4RQ71"/>
<dbReference type="Pfam" id="PF04052">
    <property type="entry name" value="TolB_N"/>
    <property type="match status" value="1"/>
</dbReference>
<dbReference type="InterPro" id="IPR011659">
    <property type="entry name" value="WD40"/>
</dbReference>
<organism evidence="7 8">
    <name type="scientific">Oceanospirillum multiglobuliferum</name>
    <dbReference type="NCBI Taxonomy" id="64969"/>
    <lineage>
        <taxon>Bacteria</taxon>
        <taxon>Pseudomonadati</taxon>
        <taxon>Pseudomonadota</taxon>
        <taxon>Gammaproteobacteria</taxon>
        <taxon>Oceanospirillales</taxon>
        <taxon>Oceanospirillaceae</taxon>
        <taxon>Oceanospirillum</taxon>
    </lineage>
</organism>
<comment type="similarity">
    <text evidence="2 5">Belongs to the TolB family.</text>
</comment>
<name>A0A1T4RQ71_9GAMM</name>
<evidence type="ECO:0000313" key="7">
    <source>
        <dbReference type="EMBL" id="OPX54680.1"/>
    </source>
</evidence>
<dbReference type="InterPro" id="IPR014167">
    <property type="entry name" value="Tol-Pal_TolB"/>
</dbReference>
<dbReference type="HAMAP" id="MF_00671">
    <property type="entry name" value="TolB"/>
    <property type="match status" value="1"/>
</dbReference>
<feature type="signal peptide" evidence="5">
    <location>
        <begin position="1"/>
        <end position="23"/>
    </location>
</feature>
<dbReference type="OrthoDB" id="9802240at2"/>
<dbReference type="PANTHER" id="PTHR36842:SF1">
    <property type="entry name" value="PROTEIN TOLB"/>
    <property type="match status" value="1"/>
</dbReference>
<dbReference type="STRING" id="64969.SAMN02745127_02514"/>
<dbReference type="Proteomes" id="UP000191418">
    <property type="component" value="Unassembled WGS sequence"/>
</dbReference>
<dbReference type="GO" id="GO:0017038">
    <property type="term" value="P:protein import"/>
    <property type="evidence" value="ECO:0007669"/>
    <property type="project" value="InterPro"/>
</dbReference>
<sequence length="435" mass="48608" precursor="true">MRLSRWIKAAAILLLFSYQQAGADLTIEITQGNDRATPVAIVPFAWSGEGVLTEDIAQIVSDDLERSGLLKPLSRTEMLSLPSKKAEVFFRDWSLLKQEYLLIGQVSQKTPAGPLSIRYELYDVVRQERVLGEIISGTSKELRSRAHYISDQVFEHLTGLAGAFSTRIAYITARRDELKQTKYELKISDADGRREKTILESYEPVLSPSWSPDAQYLAYVSFETGRPGIYLQNVFTGKRRQLTAFKGLNGAPSWSPDGSKLAVVLSKDGNPEIYSINLTTYKITRLTNHYGIDTEPDWSPDGKKMIFTSSRSGGPQIYELDLATGETQRLTFEGSYNARARYSPNGSEIYFVHQNEGIFHIAAQDLNGNRLRILTQTPLDESPSVSPNGSMLIYATQEGLRGYLGAVSVDGQVQYRLPSQLGDVREPAWSPFLNK</sequence>
<evidence type="ECO:0000256" key="5">
    <source>
        <dbReference type="HAMAP-Rule" id="MF_00671"/>
    </source>
</evidence>
<evidence type="ECO:0000256" key="1">
    <source>
        <dbReference type="ARBA" id="ARBA00004418"/>
    </source>
</evidence>
<evidence type="ECO:0000256" key="4">
    <source>
        <dbReference type="ARBA" id="ARBA00022764"/>
    </source>
</evidence>
<keyword evidence="8" id="KW-1185">Reference proteome</keyword>
<keyword evidence="3 5" id="KW-0732">Signal</keyword>
<comment type="subunit">
    <text evidence="5">The Tol-Pal system is composed of five core proteins: the inner membrane proteins TolA, TolQ and TolR, the periplasmic protein TolB and the outer membrane protein Pal. They form a network linking the inner and outer membranes and the peptidoglycan layer.</text>
</comment>
<evidence type="ECO:0000256" key="3">
    <source>
        <dbReference type="ARBA" id="ARBA00022729"/>
    </source>
</evidence>
<comment type="function">
    <text evidence="5">Part of the Tol-Pal system, which plays a role in outer membrane invagination during cell division and is important for maintaining outer membrane integrity.</text>
</comment>
<dbReference type="Pfam" id="PF07676">
    <property type="entry name" value="PD40"/>
    <property type="match status" value="4"/>
</dbReference>
<proteinExistence type="inferred from homology"/>
<gene>
    <name evidence="5" type="primary">tolB</name>
    <name evidence="7" type="ORF">BTE48_12930</name>
</gene>
<feature type="domain" description="TolB N-terminal" evidence="6">
    <location>
        <begin position="25"/>
        <end position="129"/>
    </location>
</feature>
<comment type="caution">
    <text evidence="7">The sequence shown here is derived from an EMBL/GenBank/DDBJ whole genome shotgun (WGS) entry which is preliminary data.</text>
</comment>
<evidence type="ECO:0000256" key="2">
    <source>
        <dbReference type="ARBA" id="ARBA00009820"/>
    </source>
</evidence>
<dbReference type="Gene3D" id="3.40.50.10070">
    <property type="entry name" value="TolB, N-terminal domain"/>
    <property type="match status" value="1"/>
</dbReference>
<dbReference type="EMBL" id="MTSM01000020">
    <property type="protein sequence ID" value="OPX54680.1"/>
    <property type="molecule type" value="Genomic_DNA"/>
</dbReference>
<dbReference type="GO" id="GO:0051301">
    <property type="term" value="P:cell division"/>
    <property type="evidence" value="ECO:0007669"/>
    <property type="project" value="UniProtKB-UniRule"/>
</dbReference>
<keyword evidence="4 5" id="KW-0574">Periplasm</keyword>